<evidence type="ECO:0000313" key="2">
    <source>
        <dbReference type="EMBL" id="SFO04188.1"/>
    </source>
</evidence>
<evidence type="ECO:0000313" key="3">
    <source>
        <dbReference type="Proteomes" id="UP000183642"/>
    </source>
</evidence>
<protein>
    <submittedName>
        <fullName evidence="2">Uncharacterized protein</fullName>
    </submittedName>
</protein>
<name>A0A1I5DY53_9ACTN</name>
<organism evidence="2 3">
    <name type="scientific">Geodermatophilus obscurus</name>
    <dbReference type="NCBI Taxonomy" id="1861"/>
    <lineage>
        <taxon>Bacteria</taxon>
        <taxon>Bacillati</taxon>
        <taxon>Actinomycetota</taxon>
        <taxon>Actinomycetes</taxon>
        <taxon>Geodermatophilales</taxon>
        <taxon>Geodermatophilaceae</taxon>
        <taxon>Geodermatophilus</taxon>
    </lineage>
</organism>
<accession>A0A1I5DY53</accession>
<sequence>MFTERDATEASYDLRSPARGGRVPGDYRPGMPLVLHWGGPRHGDVDDVRPELLTSSVLVYDGPRWFGVYQRFEPVQVRDTPNGPAEVWVVRE</sequence>
<keyword evidence="3" id="KW-1185">Reference proteome</keyword>
<reference evidence="3" key="1">
    <citation type="submission" date="2016-10" db="EMBL/GenBank/DDBJ databases">
        <authorList>
            <person name="Varghese N."/>
            <person name="Submissions S."/>
        </authorList>
    </citation>
    <scope>NUCLEOTIDE SEQUENCE [LARGE SCALE GENOMIC DNA]</scope>
    <source>
        <strain evidence="3">DSM 43161</strain>
    </source>
</reference>
<dbReference type="Proteomes" id="UP000183642">
    <property type="component" value="Unassembled WGS sequence"/>
</dbReference>
<feature type="region of interest" description="Disordered" evidence="1">
    <location>
        <begin position="1"/>
        <end position="25"/>
    </location>
</feature>
<gene>
    <name evidence="2" type="ORF">SAMN05660359_01150</name>
</gene>
<dbReference type="EMBL" id="FOWE01000002">
    <property type="protein sequence ID" value="SFO04188.1"/>
    <property type="molecule type" value="Genomic_DNA"/>
</dbReference>
<evidence type="ECO:0000256" key="1">
    <source>
        <dbReference type="SAM" id="MobiDB-lite"/>
    </source>
</evidence>
<dbReference type="AlphaFoldDB" id="A0A1I5DY53"/>
<proteinExistence type="predicted"/>